<dbReference type="InterPro" id="IPR041872">
    <property type="entry name" value="Anticodon_Met"/>
</dbReference>
<dbReference type="GO" id="GO:0005524">
    <property type="term" value="F:ATP binding"/>
    <property type="evidence" value="ECO:0007669"/>
    <property type="project" value="UniProtKB-KW"/>
</dbReference>
<feature type="domain" description="WHEP-TRS" evidence="7">
    <location>
        <begin position="153"/>
        <end position="209"/>
    </location>
</feature>
<keyword evidence="1" id="KW-0436">Ligase</keyword>
<dbReference type="FunFam" id="1.10.287.10:FF:000014">
    <property type="entry name" value="Methionyl-tRNA synthetase"/>
    <property type="match status" value="2"/>
</dbReference>
<protein>
    <submittedName>
        <fullName evidence="8">WHEP-TRS domain</fullName>
    </submittedName>
</protein>
<keyword evidence="6" id="KW-1133">Transmembrane helix</keyword>
<reference evidence="8 9" key="1">
    <citation type="journal article" date="2024" name="BMC Genomics">
        <title>De novo assembly and annotation of Popillia japonica's genome with initial clues to its potential as an invasive pest.</title>
        <authorList>
            <person name="Cucini C."/>
            <person name="Boschi S."/>
            <person name="Funari R."/>
            <person name="Cardaioli E."/>
            <person name="Iannotti N."/>
            <person name="Marturano G."/>
            <person name="Paoli F."/>
            <person name="Bruttini M."/>
            <person name="Carapelli A."/>
            <person name="Frati F."/>
            <person name="Nardi F."/>
        </authorList>
    </citation>
    <scope>NUCLEOTIDE SEQUENCE [LARGE SCALE GENOMIC DNA]</scope>
    <source>
        <strain evidence="8">DMR45628</strain>
    </source>
</reference>
<keyword evidence="9" id="KW-1185">Reference proteome</keyword>
<organism evidence="8 9">
    <name type="scientific">Popillia japonica</name>
    <name type="common">Japanese beetle</name>
    <dbReference type="NCBI Taxonomy" id="7064"/>
    <lineage>
        <taxon>Eukaryota</taxon>
        <taxon>Metazoa</taxon>
        <taxon>Ecdysozoa</taxon>
        <taxon>Arthropoda</taxon>
        <taxon>Hexapoda</taxon>
        <taxon>Insecta</taxon>
        <taxon>Pterygota</taxon>
        <taxon>Neoptera</taxon>
        <taxon>Endopterygota</taxon>
        <taxon>Coleoptera</taxon>
        <taxon>Polyphaga</taxon>
        <taxon>Scarabaeiformia</taxon>
        <taxon>Scarabaeidae</taxon>
        <taxon>Rutelinae</taxon>
        <taxon>Popillia</taxon>
    </lineage>
</organism>
<dbReference type="InterPro" id="IPR009068">
    <property type="entry name" value="uS15_NS1_RNA-bd_sf"/>
</dbReference>
<evidence type="ECO:0000256" key="1">
    <source>
        <dbReference type="ARBA" id="ARBA00022598"/>
    </source>
</evidence>
<keyword evidence="5" id="KW-0030">Aminoacyl-tRNA synthetase</keyword>
<keyword evidence="2" id="KW-0547">Nucleotide-binding</keyword>
<gene>
    <name evidence="8" type="ORF">QE152_g31046</name>
</gene>
<keyword evidence="4" id="KW-0648">Protein biosynthesis</keyword>
<dbReference type="GO" id="GO:0004825">
    <property type="term" value="F:methionine-tRNA ligase activity"/>
    <property type="evidence" value="ECO:0007669"/>
    <property type="project" value="InterPro"/>
</dbReference>
<dbReference type="InterPro" id="IPR009080">
    <property type="entry name" value="tRNAsynth_Ia_anticodon-bd"/>
</dbReference>
<dbReference type="GO" id="GO:0017101">
    <property type="term" value="C:aminoacyl-tRNA synthetase multienzyme complex"/>
    <property type="evidence" value="ECO:0007669"/>
    <property type="project" value="TreeGrafter"/>
</dbReference>
<dbReference type="Proteomes" id="UP001458880">
    <property type="component" value="Unassembled WGS sequence"/>
</dbReference>
<evidence type="ECO:0000256" key="5">
    <source>
        <dbReference type="ARBA" id="ARBA00023146"/>
    </source>
</evidence>
<dbReference type="EMBL" id="JASPKY010000431">
    <property type="protein sequence ID" value="KAK9700759.1"/>
    <property type="molecule type" value="Genomic_DNA"/>
</dbReference>
<dbReference type="SUPFAM" id="SSF47323">
    <property type="entry name" value="Anticodon-binding domain of a subclass of class I aminoacyl-tRNA synthetases"/>
    <property type="match status" value="1"/>
</dbReference>
<evidence type="ECO:0000259" key="7">
    <source>
        <dbReference type="PROSITE" id="PS51185"/>
    </source>
</evidence>
<dbReference type="SMART" id="SM00991">
    <property type="entry name" value="WHEP-TRS"/>
    <property type="match status" value="2"/>
</dbReference>
<evidence type="ECO:0000256" key="2">
    <source>
        <dbReference type="ARBA" id="ARBA00022741"/>
    </source>
</evidence>
<dbReference type="AlphaFoldDB" id="A0AAW1JDU5"/>
<dbReference type="CDD" id="cd00939">
    <property type="entry name" value="MetRS_RNA"/>
    <property type="match status" value="2"/>
</dbReference>
<comment type="caution">
    <text evidence="8">The sequence shown here is derived from an EMBL/GenBank/DDBJ whole genome shotgun (WGS) entry which is preliminary data.</text>
</comment>
<feature type="transmembrane region" description="Helical" evidence="6">
    <location>
        <begin position="58"/>
        <end position="80"/>
    </location>
</feature>
<dbReference type="Gene3D" id="1.10.287.10">
    <property type="entry name" value="S15/NS1, RNA-binding"/>
    <property type="match status" value="2"/>
</dbReference>
<evidence type="ECO:0000313" key="8">
    <source>
        <dbReference type="EMBL" id="KAK9700759.1"/>
    </source>
</evidence>
<dbReference type="Pfam" id="PF19303">
    <property type="entry name" value="Anticodon_3"/>
    <property type="match status" value="1"/>
</dbReference>
<evidence type="ECO:0000256" key="3">
    <source>
        <dbReference type="ARBA" id="ARBA00022840"/>
    </source>
</evidence>
<dbReference type="SUPFAM" id="SSF47060">
    <property type="entry name" value="S15/NS1 RNA-binding domain"/>
    <property type="match status" value="2"/>
</dbReference>
<proteinExistence type="predicted"/>
<feature type="domain" description="WHEP-TRS" evidence="7">
    <location>
        <begin position="225"/>
        <end position="281"/>
    </location>
</feature>
<dbReference type="InterPro" id="IPR023458">
    <property type="entry name" value="Met-tRNA_ligase_1"/>
</dbReference>
<accession>A0AAW1JDU5</accession>
<keyword evidence="6" id="KW-0812">Transmembrane</keyword>
<dbReference type="Pfam" id="PF00458">
    <property type="entry name" value="WHEP-TRS"/>
    <property type="match status" value="2"/>
</dbReference>
<dbReference type="GO" id="GO:0006431">
    <property type="term" value="P:methionyl-tRNA aminoacylation"/>
    <property type="evidence" value="ECO:0007669"/>
    <property type="project" value="TreeGrafter"/>
</dbReference>
<evidence type="ECO:0000256" key="6">
    <source>
        <dbReference type="SAM" id="Phobius"/>
    </source>
</evidence>
<dbReference type="PANTHER" id="PTHR45765">
    <property type="entry name" value="METHIONINE--TRNA LIGASE"/>
    <property type="match status" value="1"/>
</dbReference>
<sequence length="287" mass="31709">MKGYVSSLEKAKLRDGIRYMLSISRHGNQYSVNTTLGYIQSTQPWVLVKGTDEQKERAATIIGVCCNITYLLAALLYPYMPEASRTIKEQLNVTNLPPMVPSNPVITNLLQSGHKIGKPAPLFTKIEQDRLEELKQKFAGKQASNSSNKEVLDAGTLEKEIEKQGAKVRTLKASKSDKSVWQPEVEILLNLKKQLEAAKTTRATESKTNDNHTNNIGNITAEIGNVKKIEEEIQNQGVLVRKLKESGAAKTEWQPQVNILLSLKAKLAALTGQPIPAPGKQKKGNLK</sequence>
<keyword evidence="3" id="KW-0067">ATP-binding</keyword>
<keyword evidence="6" id="KW-0472">Membrane</keyword>
<dbReference type="PANTHER" id="PTHR45765:SF1">
    <property type="entry name" value="METHIONINE--TRNA LIGASE, CYTOPLASMIC"/>
    <property type="match status" value="1"/>
</dbReference>
<dbReference type="GO" id="GO:0005829">
    <property type="term" value="C:cytosol"/>
    <property type="evidence" value="ECO:0007669"/>
    <property type="project" value="TreeGrafter"/>
</dbReference>
<dbReference type="Gene3D" id="1.10.730.10">
    <property type="entry name" value="Isoleucyl-tRNA Synthetase, Domain 1"/>
    <property type="match status" value="1"/>
</dbReference>
<name>A0AAW1JDU5_POPJA</name>
<evidence type="ECO:0000313" key="9">
    <source>
        <dbReference type="Proteomes" id="UP001458880"/>
    </source>
</evidence>
<evidence type="ECO:0000256" key="4">
    <source>
        <dbReference type="ARBA" id="ARBA00022917"/>
    </source>
</evidence>
<dbReference type="PROSITE" id="PS51185">
    <property type="entry name" value="WHEP_TRS_2"/>
    <property type="match status" value="2"/>
</dbReference>
<dbReference type="InterPro" id="IPR000738">
    <property type="entry name" value="WHEP-TRS_dom"/>
</dbReference>